<dbReference type="GO" id="GO:0004788">
    <property type="term" value="F:thiamine diphosphokinase activity"/>
    <property type="evidence" value="ECO:0007669"/>
    <property type="project" value="UniProtKB-ARBA"/>
</dbReference>
<keyword evidence="4" id="KW-0067">ATP-binding</keyword>
<dbReference type="PANTHER" id="PTHR13622:SF8">
    <property type="entry name" value="THIAMIN PYROPHOSPHOKINASE 1"/>
    <property type="match status" value="1"/>
</dbReference>
<dbReference type="SMART" id="SM00983">
    <property type="entry name" value="TPK_B1_binding"/>
    <property type="match status" value="1"/>
</dbReference>
<dbReference type="FunFam" id="2.60.120.320:FF:000001">
    <property type="entry name" value="Thiamine pyrophosphokinase"/>
    <property type="match status" value="1"/>
</dbReference>
<sequence length="259" mass="29454">MNNHKIWTPCEDIFENFRSKNYVIVVLNCNINLNVDHRHLLNLWAHAKLRVTVDGGTRRWLNWLQAHQCEDSLVFAPDLITGDFDSLSSEVLEYFQKRNSKIVKTPSQEETDFTKALREIQKHCDEECIQVDAVFVLGDTSGRFDQIIANINSLYKALNFMKNTIIYQIANNSITFLLEPGSHTISIPKHLREHQEWCALLPLGAPCTATSTGLKWNLDKTLLSFGGMVSSSNTYNGDPFVTIDSEGFITWSMGIESIL</sequence>
<evidence type="ECO:0000256" key="1">
    <source>
        <dbReference type="ARBA" id="ARBA00022679"/>
    </source>
</evidence>
<dbReference type="InterPro" id="IPR007373">
    <property type="entry name" value="Thiamin_PyroPKinase_B1-bd"/>
</dbReference>
<dbReference type="InterPro" id="IPR006282">
    <property type="entry name" value="Thi_PPkinase"/>
</dbReference>
<evidence type="ECO:0000313" key="7">
    <source>
        <dbReference type="Proteomes" id="UP001566132"/>
    </source>
</evidence>
<dbReference type="SUPFAM" id="SSF63862">
    <property type="entry name" value="Thiamin pyrophosphokinase, substrate-binding domain"/>
    <property type="match status" value="1"/>
</dbReference>
<organism evidence="6 7">
    <name type="scientific">Hypothenemus hampei</name>
    <name type="common">Coffee berry borer</name>
    <dbReference type="NCBI Taxonomy" id="57062"/>
    <lineage>
        <taxon>Eukaryota</taxon>
        <taxon>Metazoa</taxon>
        <taxon>Ecdysozoa</taxon>
        <taxon>Arthropoda</taxon>
        <taxon>Hexapoda</taxon>
        <taxon>Insecta</taxon>
        <taxon>Pterygota</taxon>
        <taxon>Neoptera</taxon>
        <taxon>Endopterygota</taxon>
        <taxon>Coleoptera</taxon>
        <taxon>Polyphaga</taxon>
        <taxon>Cucujiformia</taxon>
        <taxon>Curculionidae</taxon>
        <taxon>Scolytinae</taxon>
        <taxon>Hypothenemus</taxon>
    </lineage>
</organism>
<dbReference type="Proteomes" id="UP001566132">
    <property type="component" value="Unassembled WGS sequence"/>
</dbReference>
<name>A0ABD1FFM9_HYPHA</name>
<comment type="caution">
    <text evidence="6">The sequence shown here is derived from an EMBL/GenBank/DDBJ whole genome shotgun (WGS) entry which is preliminary data.</text>
</comment>
<dbReference type="Gene3D" id="2.60.120.320">
    <property type="entry name" value="Thiamin pyrophosphokinase, thiamin-binding domain"/>
    <property type="match status" value="1"/>
</dbReference>
<dbReference type="EMBL" id="JBDJPC010000001">
    <property type="protein sequence ID" value="KAL1517164.1"/>
    <property type="molecule type" value="Genomic_DNA"/>
</dbReference>
<evidence type="ECO:0000256" key="3">
    <source>
        <dbReference type="ARBA" id="ARBA00022777"/>
    </source>
</evidence>
<keyword evidence="1" id="KW-0808">Transferase</keyword>
<reference evidence="6 7" key="1">
    <citation type="submission" date="2024-05" db="EMBL/GenBank/DDBJ databases">
        <title>Genetic variation in Jamaican populations of the coffee berry borer (Hypothenemus hampei).</title>
        <authorList>
            <person name="Errbii M."/>
            <person name="Myrie A."/>
        </authorList>
    </citation>
    <scope>NUCLEOTIDE SEQUENCE [LARGE SCALE GENOMIC DNA]</scope>
    <source>
        <strain evidence="6">JA-Hopewell-2020-01-JO</strain>
        <tissue evidence="6">Whole body</tissue>
    </source>
</reference>
<proteinExistence type="predicted"/>
<evidence type="ECO:0000313" key="6">
    <source>
        <dbReference type="EMBL" id="KAL1517164.1"/>
    </source>
</evidence>
<keyword evidence="7" id="KW-1185">Reference proteome</keyword>
<dbReference type="Pfam" id="PF04265">
    <property type="entry name" value="TPK_B1_binding"/>
    <property type="match status" value="1"/>
</dbReference>
<dbReference type="AlphaFoldDB" id="A0ABD1FFM9"/>
<keyword evidence="3" id="KW-0418">Kinase</keyword>
<dbReference type="InterPro" id="IPR036371">
    <property type="entry name" value="TPK_B1-bd_sf"/>
</dbReference>
<dbReference type="Gene3D" id="3.40.50.10240">
    <property type="entry name" value="Thiamin pyrophosphokinase, catalytic domain"/>
    <property type="match status" value="1"/>
</dbReference>
<evidence type="ECO:0000256" key="2">
    <source>
        <dbReference type="ARBA" id="ARBA00022741"/>
    </source>
</evidence>
<dbReference type="FunFam" id="3.40.50.10240:FF:000006">
    <property type="entry name" value="Thiamin pyrophosphokinase 1"/>
    <property type="match status" value="1"/>
</dbReference>
<dbReference type="InterPro" id="IPR036759">
    <property type="entry name" value="TPK_catalytic_sf"/>
</dbReference>
<accession>A0ABD1FFM9</accession>
<keyword evidence="2" id="KW-0547">Nucleotide-binding</keyword>
<dbReference type="NCBIfam" id="TIGR01378">
    <property type="entry name" value="thi_PPkinase"/>
    <property type="match status" value="1"/>
</dbReference>
<dbReference type="GO" id="GO:0005524">
    <property type="term" value="F:ATP binding"/>
    <property type="evidence" value="ECO:0007669"/>
    <property type="project" value="UniProtKB-KW"/>
</dbReference>
<feature type="domain" description="Thiamin pyrophosphokinase thiamin-binding" evidence="5">
    <location>
        <begin position="181"/>
        <end position="249"/>
    </location>
</feature>
<dbReference type="Pfam" id="PF04263">
    <property type="entry name" value="TPK_catalytic"/>
    <property type="match status" value="1"/>
</dbReference>
<dbReference type="SUPFAM" id="SSF63999">
    <property type="entry name" value="Thiamin pyrophosphokinase, catalytic domain"/>
    <property type="match status" value="1"/>
</dbReference>
<dbReference type="GO" id="GO:0016301">
    <property type="term" value="F:kinase activity"/>
    <property type="evidence" value="ECO:0007669"/>
    <property type="project" value="UniProtKB-KW"/>
</dbReference>
<evidence type="ECO:0000259" key="5">
    <source>
        <dbReference type="SMART" id="SM00983"/>
    </source>
</evidence>
<dbReference type="PANTHER" id="PTHR13622">
    <property type="entry name" value="THIAMIN PYROPHOSPHOKINASE"/>
    <property type="match status" value="1"/>
</dbReference>
<dbReference type="GO" id="GO:0042723">
    <property type="term" value="P:thiamine-containing compound metabolic process"/>
    <property type="evidence" value="ECO:0007669"/>
    <property type="project" value="UniProtKB-ARBA"/>
</dbReference>
<dbReference type="CDD" id="cd07995">
    <property type="entry name" value="TPK"/>
    <property type="match status" value="1"/>
</dbReference>
<dbReference type="InterPro" id="IPR007371">
    <property type="entry name" value="TPK_catalytic"/>
</dbReference>
<protein>
    <recommendedName>
        <fullName evidence="5">Thiamin pyrophosphokinase thiamin-binding domain-containing protein</fullName>
    </recommendedName>
</protein>
<gene>
    <name evidence="6" type="ORF">ABEB36_000963</name>
</gene>
<evidence type="ECO:0000256" key="4">
    <source>
        <dbReference type="ARBA" id="ARBA00022840"/>
    </source>
</evidence>